<name>A0ABY0WCE7_9PSED</name>
<keyword evidence="2" id="KW-1185">Reference proteome</keyword>
<accession>A0ABY0WCE7</accession>
<evidence type="ECO:0000313" key="1">
    <source>
        <dbReference type="EMBL" id="SDU97693.1"/>
    </source>
</evidence>
<gene>
    <name evidence="1" type="ORF">SAMN04490181_2455</name>
</gene>
<proteinExistence type="predicted"/>
<protein>
    <submittedName>
        <fullName evidence="1">Uncharacterized protein</fullName>
    </submittedName>
</protein>
<dbReference type="EMBL" id="LT629800">
    <property type="protein sequence ID" value="SDU97693.1"/>
    <property type="molecule type" value="Genomic_DNA"/>
</dbReference>
<evidence type="ECO:0000313" key="2">
    <source>
        <dbReference type="Proteomes" id="UP000199620"/>
    </source>
</evidence>
<reference evidence="1 2" key="1">
    <citation type="submission" date="2016-10" db="EMBL/GenBank/DDBJ databases">
        <authorList>
            <person name="Varghese N."/>
            <person name="Submissions S."/>
        </authorList>
    </citation>
    <scope>NUCLEOTIDE SEQUENCE [LARGE SCALE GENOMIC DNA]</scope>
    <source>
        <strain evidence="1 2">BS2771</strain>
    </source>
</reference>
<sequence>MWELSSPSEAAMAVDQALMMLTDLSLSRASPLPHQFCGTFNTFKCRAYQGRLGTLRNSCVS</sequence>
<organism evidence="1 2">
    <name type="scientific">Pseudomonas brenneri</name>
    <dbReference type="NCBI Taxonomy" id="129817"/>
    <lineage>
        <taxon>Bacteria</taxon>
        <taxon>Pseudomonadati</taxon>
        <taxon>Pseudomonadota</taxon>
        <taxon>Gammaproteobacteria</taxon>
        <taxon>Pseudomonadales</taxon>
        <taxon>Pseudomonadaceae</taxon>
        <taxon>Pseudomonas</taxon>
    </lineage>
</organism>
<dbReference type="Proteomes" id="UP000199620">
    <property type="component" value="Chromosome I"/>
</dbReference>